<dbReference type="SUPFAM" id="SSF158832">
    <property type="entry name" value="Tex N-terminal region-like"/>
    <property type="match status" value="1"/>
</dbReference>
<dbReference type="InterPro" id="IPR055179">
    <property type="entry name" value="Tex-like_central_region"/>
</dbReference>
<proteinExistence type="predicted"/>
<evidence type="ECO:0000313" key="3">
    <source>
        <dbReference type="EMBL" id="GAA5144864.1"/>
    </source>
</evidence>
<dbReference type="InterPro" id="IPR044146">
    <property type="entry name" value="S1_Tex"/>
</dbReference>
<dbReference type="InterPro" id="IPR006641">
    <property type="entry name" value="YqgF/RNaseH-like_dom"/>
</dbReference>
<evidence type="ECO:0000256" key="1">
    <source>
        <dbReference type="SAM" id="MobiDB-lite"/>
    </source>
</evidence>
<feature type="region of interest" description="Disordered" evidence="1">
    <location>
        <begin position="727"/>
        <end position="797"/>
    </location>
</feature>
<dbReference type="SUPFAM" id="SSF53098">
    <property type="entry name" value="Ribonuclease H-like"/>
    <property type="match status" value="1"/>
</dbReference>
<dbReference type="Gene3D" id="3.30.420.140">
    <property type="entry name" value="YqgF/RNase H-like domain"/>
    <property type="match status" value="1"/>
</dbReference>
<dbReference type="Gene3D" id="1.10.3500.10">
    <property type="entry name" value="Tex N-terminal region-like"/>
    <property type="match status" value="1"/>
</dbReference>
<dbReference type="Proteomes" id="UP001499852">
    <property type="component" value="Unassembled WGS sequence"/>
</dbReference>
<dbReference type="InterPro" id="IPR012337">
    <property type="entry name" value="RNaseH-like_sf"/>
</dbReference>
<evidence type="ECO:0000259" key="2">
    <source>
        <dbReference type="PROSITE" id="PS50126"/>
    </source>
</evidence>
<comment type="caution">
    <text evidence="3">The sequence shown here is derived from an EMBL/GenBank/DDBJ whole genome shotgun (WGS) entry which is preliminary data.</text>
</comment>
<dbReference type="RefSeq" id="WP_345737754.1">
    <property type="nucleotide sequence ID" value="NZ_BAABIA010000007.1"/>
</dbReference>
<feature type="compositionally biased region" description="Gly residues" evidence="1">
    <location>
        <begin position="747"/>
        <end position="786"/>
    </location>
</feature>
<dbReference type="InterPro" id="IPR037027">
    <property type="entry name" value="YqgF/RNaseH-like_dom_sf"/>
</dbReference>
<dbReference type="SUPFAM" id="SSF50249">
    <property type="entry name" value="Nucleic acid-binding proteins"/>
    <property type="match status" value="1"/>
</dbReference>
<dbReference type="Pfam" id="PF22706">
    <property type="entry name" value="Tex_central_region"/>
    <property type="match status" value="1"/>
</dbReference>
<dbReference type="Gene3D" id="1.10.10.650">
    <property type="entry name" value="RuvA domain 2-like"/>
    <property type="match status" value="1"/>
</dbReference>
<dbReference type="PANTHER" id="PTHR10724:SF10">
    <property type="entry name" value="S1 RNA-BINDING DOMAIN-CONTAINING PROTEIN 1"/>
    <property type="match status" value="1"/>
</dbReference>
<feature type="domain" description="S1 motif" evidence="2">
    <location>
        <begin position="657"/>
        <end position="726"/>
    </location>
</feature>
<evidence type="ECO:0000313" key="4">
    <source>
        <dbReference type="Proteomes" id="UP001499852"/>
    </source>
</evidence>
<dbReference type="PANTHER" id="PTHR10724">
    <property type="entry name" value="30S RIBOSOMAL PROTEIN S1"/>
    <property type="match status" value="1"/>
</dbReference>
<dbReference type="CDD" id="cd05685">
    <property type="entry name" value="S1_Tex"/>
    <property type="match status" value="1"/>
</dbReference>
<dbReference type="Pfam" id="PF17674">
    <property type="entry name" value="HHH_9"/>
    <property type="match status" value="1"/>
</dbReference>
<name>A0ABP9PDK7_9BACT</name>
<dbReference type="InterPro" id="IPR012340">
    <property type="entry name" value="NA-bd_OB-fold"/>
</dbReference>
<dbReference type="Pfam" id="PF16921">
    <property type="entry name" value="Tex_YqgF"/>
    <property type="match status" value="1"/>
</dbReference>
<dbReference type="InterPro" id="IPR023323">
    <property type="entry name" value="Tex-like_dom_sf"/>
</dbReference>
<dbReference type="InterPro" id="IPR018974">
    <property type="entry name" value="Tex-like_N"/>
</dbReference>
<dbReference type="Gene3D" id="2.40.50.140">
    <property type="entry name" value="Nucleic acid-binding proteins"/>
    <property type="match status" value="1"/>
</dbReference>
<dbReference type="Pfam" id="PF00575">
    <property type="entry name" value="S1"/>
    <property type="match status" value="1"/>
</dbReference>
<protein>
    <submittedName>
        <fullName evidence="3">Tex family protein</fullName>
    </submittedName>
</protein>
<dbReference type="Pfam" id="PF09371">
    <property type="entry name" value="Tex_N"/>
    <property type="match status" value="1"/>
</dbReference>
<dbReference type="SMART" id="SM00732">
    <property type="entry name" value="YqgFc"/>
    <property type="match status" value="1"/>
</dbReference>
<dbReference type="EMBL" id="BAABIA010000007">
    <property type="protein sequence ID" value="GAA5144864.1"/>
    <property type="molecule type" value="Genomic_DNA"/>
</dbReference>
<dbReference type="InterPro" id="IPR003029">
    <property type="entry name" value="S1_domain"/>
</dbReference>
<reference evidence="4" key="1">
    <citation type="journal article" date="2019" name="Int. J. Syst. Evol. Microbiol.">
        <title>The Global Catalogue of Microorganisms (GCM) 10K type strain sequencing project: providing services to taxonomists for standard genome sequencing and annotation.</title>
        <authorList>
            <consortium name="The Broad Institute Genomics Platform"/>
            <consortium name="The Broad Institute Genome Sequencing Center for Infectious Disease"/>
            <person name="Wu L."/>
            <person name="Ma J."/>
        </authorList>
    </citation>
    <scope>NUCLEOTIDE SEQUENCE [LARGE SCALE GENOMIC DNA]</scope>
    <source>
        <strain evidence="4">JCM 18053</strain>
    </source>
</reference>
<gene>
    <name evidence="3" type="ORF">GCM10023213_35710</name>
</gene>
<dbReference type="Pfam" id="PF12836">
    <property type="entry name" value="HHH_3"/>
    <property type="match status" value="1"/>
</dbReference>
<keyword evidence="4" id="KW-1185">Reference proteome</keyword>
<dbReference type="InterPro" id="IPR050437">
    <property type="entry name" value="Ribos_protein_bS1-like"/>
</dbReference>
<dbReference type="InterPro" id="IPR041692">
    <property type="entry name" value="HHH_9"/>
</dbReference>
<dbReference type="PROSITE" id="PS50126">
    <property type="entry name" value="S1"/>
    <property type="match status" value="1"/>
</dbReference>
<accession>A0ABP9PDK7</accession>
<dbReference type="InterPro" id="IPR010994">
    <property type="entry name" value="RuvA_2-like"/>
</dbReference>
<organism evidence="3 4">
    <name type="scientific">Prosthecobacter algae</name>
    <dbReference type="NCBI Taxonomy" id="1144682"/>
    <lineage>
        <taxon>Bacteria</taxon>
        <taxon>Pseudomonadati</taxon>
        <taxon>Verrucomicrobiota</taxon>
        <taxon>Verrucomicrobiia</taxon>
        <taxon>Verrucomicrobiales</taxon>
        <taxon>Verrucomicrobiaceae</taxon>
        <taxon>Prosthecobacter</taxon>
    </lineage>
</organism>
<dbReference type="InterPro" id="IPR023319">
    <property type="entry name" value="Tex-like_HTH_dom_sf"/>
</dbReference>
<dbReference type="Gene3D" id="1.10.150.310">
    <property type="entry name" value="Tex RuvX-like domain-like"/>
    <property type="match status" value="1"/>
</dbReference>
<dbReference type="InterPro" id="IPR032639">
    <property type="entry name" value="Tex_YqgF"/>
</dbReference>
<sequence>MSAANELNINIAHVERVAKELGLRAIQVGATAQLFADGATVPFIARYRKEATGSMDEVQIQNVKERMEQLVALDDRRTAIVKSLEERNLMTDVLRAKIEKAETMNTLEDIFAPFRPKRRTRATIAKEKGLEPLADFIEANLFTHGVNVDEEAAKFVNPDAATDELKVKDVADALSGARDIIAERISDHADARAALRKLFSEQSTVVSKVMYGKEAEADAQKFRDYFDWSEPLKSIPSHRMLAIRRGEKEGFLLMRINPPEDAAVQILTNLFVKGANACSDQMKLACADSYKRLLSSSMETEARLESKKKADGEAVRVFADNLRELLLTAPLGQKRVLGIDPGFRTGCKVVVLDAQGQLLFNDVIYLLGEGNSLMQAKTLIMNLVERYKIEAFAIGNGTASRETEAFINKIGVPKSIPVLMVNESGASIYSASEVAREEFPNHDITVRGAVSIARRLMDPLAELVKLDPKSIGVGQYQHDVDQNQLKSSLDNVVISAVNGVGVEINTASKQLLSYVSGLNSTHAANIVAFRNENGAFKTRKDLLKVPRLGDKAFEQAAGFLRIRGAANPLDASAVHPERYPLVEKMAADLGCTVADLMQKAELRQKLDLKKYVSEEVGLPTLQDIMNELAKPGRDPRKQFEVFNFAEGVNDMKDLTVGMKLPGIVTNVTAFGAFVDIGVHQDGLVHVSQLSDTFVRDAAEVVKVAQKVMVTVTEVDIQRKRIALSMKSKPDFEKKTGGGAAGGPRPAGQGGQGGQGGGNRSFGGGGGSNRSSGGGMGNPFGGGGGGDWFTAASQKGKK</sequence>
<dbReference type="SUPFAM" id="SSF47781">
    <property type="entry name" value="RuvA domain 2-like"/>
    <property type="match status" value="2"/>
</dbReference>
<dbReference type="SMART" id="SM00316">
    <property type="entry name" value="S1"/>
    <property type="match status" value="1"/>
</dbReference>